<dbReference type="PANTHER" id="PTHR46648:SF1">
    <property type="entry name" value="ADENOSINE 5'-MONOPHOSPHORAMIDASE HNT1"/>
    <property type="match status" value="1"/>
</dbReference>
<evidence type="ECO:0000256" key="1">
    <source>
        <dbReference type="PROSITE-ProRule" id="PRU00464"/>
    </source>
</evidence>
<dbReference type="SUPFAM" id="SSF54197">
    <property type="entry name" value="HIT-like"/>
    <property type="match status" value="1"/>
</dbReference>
<dbReference type="RefSeq" id="WP_205050217.1">
    <property type="nucleotide sequence ID" value="NZ_JACJKX010000007.1"/>
</dbReference>
<protein>
    <submittedName>
        <fullName evidence="3">HIT domain-containing protein</fullName>
    </submittedName>
</protein>
<evidence type="ECO:0000313" key="3">
    <source>
        <dbReference type="EMBL" id="MBM6928630.1"/>
    </source>
</evidence>
<evidence type="ECO:0000313" key="4">
    <source>
        <dbReference type="Proteomes" id="UP000777002"/>
    </source>
</evidence>
<dbReference type="Pfam" id="PF01230">
    <property type="entry name" value="HIT"/>
    <property type="match status" value="1"/>
</dbReference>
<dbReference type="InterPro" id="IPR036265">
    <property type="entry name" value="HIT-like_sf"/>
</dbReference>
<gene>
    <name evidence="3" type="ORF">H5985_05015</name>
</gene>
<dbReference type="Gene3D" id="3.30.428.10">
    <property type="entry name" value="HIT-like"/>
    <property type="match status" value="1"/>
</dbReference>
<comment type="caution">
    <text evidence="3">The sequence shown here is derived from an EMBL/GenBank/DDBJ whole genome shotgun (WGS) entry which is preliminary data.</text>
</comment>
<feature type="domain" description="HIT" evidence="2">
    <location>
        <begin position="4"/>
        <end position="68"/>
    </location>
</feature>
<comment type="caution">
    <text evidence="1">Lacks conserved residue(s) required for the propagation of feature annotation.</text>
</comment>
<evidence type="ECO:0000259" key="2">
    <source>
        <dbReference type="PROSITE" id="PS51084"/>
    </source>
</evidence>
<dbReference type="PANTHER" id="PTHR46648">
    <property type="entry name" value="HIT FAMILY PROTEIN 1"/>
    <property type="match status" value="1"/>
</dbReference>
<dbReference type="Proteomes" id="UP000777002">
    <property type="component" value="Unassembled WGS sequence"/>
</dbReference>
<accession>A0ABS2GS43</accession>
<dbReference type="PROSITE" id="PS51084">
    <property type="entry name" value="HIT_2"/>
    <property type="match status" value="1"/>
</dbReference>
<reference evidence="3 4" key="1">
    <citation type="journal article" date="2021" name="Sci. Rep.">
        <title>The distribution of antibiotic resistance genes in chicken gut microbiota commensals.</title>
        <authorList>
            <person name="Juricova H."/>
            <person name="Matiasovicova J."/>
            <person name="Kubasova T."/>
            <person name="Cejkova D."/>
            <person name="Rychlik I."/>
        </authorList>
    </citation>
    <scope>NUCLEOTIDE SEQUENCE [LARGE SCALE GENOMIC DNA]</scope>
    <source>
        <strain evidence="3 4">An562</strain>
    </source>
</reference>
<dbReference type="InterPro" id="IPR011146">
    <property type="entry name" value="HIT-like"/>
</dbReference>
<sequence>MKDCQCIFCNLSKDKEIIAENDLAVAFYDGFPVNPGHSLIIPKRHVANYFDLTSEECAAMQDLLRVIG</sequence>
<organism evidence="3 4">
    <name type="scientific">Parasutterella secunda</name>
    <dbReference type="NCBI Taxonomy" id="626947"/>
    <lineage>
        <taxon>Bacteria</taxon>
        <taxon>Pseudomonadati</taxon>
        <taxon>Pseudomonadota</taxon>
        <taxon>Betaproteobacteria</taxon>
        <taxon>Burkholderiales</taxon>
        <taxon>Sutterellaceae</taxon>
        <taxon>Parasutterella</taxon>
    </lineage>
</organism>
<dbReference type="InterPro" id="IPR001310">
    <property type="entry name" value="Histidine_triad_HIT"/>
</dbReference>
<name>A0ABS2GS43_9BURK</name>
<proteinExistence type="predicted"/>
<keyword evidence="4" id="KW-1185">Reference proteome</keyword>
<dbReference type="EMBL" id="JACJKX010000007">
    <property type="protein sequence ID" value="MBM6928630.1"/>
    <property type="molecule type" value="Genomic_DNA"/>
</dbReference>